<keyword evidence="6" id="KW-0449">Lipoprotein</keyword>
<dbReference type="GO" id="GO:0005886">
    <property type="term" value="C:plasma membrane"/>
    <property type="evidence" value="ECO:0007669"/>
    <property type="project" value="UniProtKB-SubCell"/>
</dbReference>
<comment type="subcellular location">
    <subcellularLocation>
        <location evidence="1">Cell membrane</location>
        <topology evidence="1">Lipid-anchor</topology>
        <topology evidence="1">GPI-anchor</topology>
    </subcellularLocation>
</comment>
<evidence type="ECO:0000256" key="3">
    <source>
        <dbReference type="ARBA" id="ARBA00022622"/>
    </source>
</evidence>
<evidence type="ECO:0000256" key="5">
    <source>
        <dbReference type="ARBA" id="ARBA00023180"/>
    </source>
</evidence>
<organism evidence="9">
    <name type="scientific">Trypanosoma brucei</name>
    <dbReference type="NCBI Taxonomy" id="5691"/>
    <lineage>
        <taxon>Eukaryota</taxon>
        <taxon>Discoba</taxon>
        <taxon>Euglenozoa</taxon>
        <taxon>Kinetoplastea</taxon>
        <taxon>Metakinetoplastina</taxon>
        <taxon>Trypanosomatida</taxon>
        <taxon>Trypanosomatidae</taxon>
        <taxon>Trypanosoma</taxon>
    </lineage>
</organism>
<dbReference type="GO" id="GO:0098552">
    <property type="term" value="C:side of membrane"/>
    <property type="evidence" value="ECO:0007669"/>
    <property type="project" value="UniProtKB-KW"/>
</dbReference>
<feature type="non-terminal residue" evidence="9">
    <location>
        <position position="1"/>
    </location>
</feature>
<dbReference type="VEuPathDB" id="TriTrypDB:Tb427_000554600"/>
<reference evidence="9" key="1">
    <citation type="submission" date="2013-02" db="EMBL/GenBank/DDBJ databases">
        <authorList>
            <person name="Cross G.A.M."/>
            <person name="Kim H.-S."/>
            <person name="Wickstead B."/>
        </authorList>
    </citation>
    <scope>NUCLEOTIDE SEQUENCE</scope>
    <source>
        <strain evidence="9">Lister 427</strain>
    </source>
</reference>
<dbReference type="InterPro" id="IPR001812">
    <property type="entry name" value="Trypano_VSG_A_N_dom"/>
</dbReference>
<dbReference type="Gene3D" id="1.10.470.10">
    <property type="entry name" value="Variant Surface Glycoprotein, subunit A, domain 2"/>
    <property type="match status" value="1"/>
</dbReference>
<dbReference type="SUPFAM" id="SSF58087">
    <property type="entry name" value="Variant surface glycoprotein (N-terminal domain)"/>
    <property type="match status" value="1"/>
</dbReference>
<dbReference type="AlphaFoldDB" id="M4SXW5"/>
<evidence type="ECO:0000256" key="1">
    <source>
        <dbReference type="ARBA" id="ARBA00004609"/>
    </source>
</evidence>
<dbReference type="Gene3D" id="3.90.150.10">
    <property type="entry name" value="Variant Surface Glycoprotein, subunit A domain 1"/>
    <property type="match status" value="1"/>
</dbReference>
<proteinExistence type="predicted"/>
<evidence type="ECO:0000259" key="8">
    <source>
        <dbReference type="Pfam" id="PF00913"/>
    </source>
</evidence>
<reference evidence="9" key="2">
    <citation type="journal article" date="2014" name="Mol. Biochem. Parasitol.">
        <title>Capturing the variant surface glycoprotein repertoire (the VSGnome) of Trypanosoma brucei Lister 427.</title>
        <authorList>
            <person name="Cross G.A."/>
            <person name="Kim H.S."/>
            <person name="Wickstead B."/>
        </authorList>
    </citation>
    <scope>NUCLEOTIDE SEQUENCE</scope>
    <source>
        <strain evidence="9">Lister 427</strain>
    </source>
</reference>
<evidence type="ECO:0000256" key="2">
    <source>
        <dbReference type="ARBA" id="ARBA00022475"/>
    </source>
</evidence>
<protein>
    <submittedName>
        <fullName evidence="9">Variant surface glycoprotein 3511</fullName>
    </submittedName>
</protein>
<keyword evidence="3" id="KW-0336">GPI-anchor</keyword>
<feature type="compositionally biased region" description="Basic and acidic residues" evidence="7">
    <location>
        <begin position="298"/>
        <end position="315"/>
    </location>
</feature>
<keyword evidence="2" id="KW-1003">Cell membrane</keyword>
<feature type="domain" description="Trypanosome variant surface glycoprotein A-type N-terminal" evidence="8">
    <location>
        <begin position="84"/>
        <end position="248"/>
    </location>
</feature>
<evidence type="ECO:0000256" key="7">
    <source>
        <dbReference type="SAM" id="MobiDB-lite"/>
    </source>
</evidence>
<name>M4SXW5_9TRYP</name>
<dbReference type="Pfam" id="PF00913">
    <property type="entry name" value="Trypan_glycop"/>
    <property type="match status" value="1"/>
</dbReference>
<keyword evidence="4" id="KW-0472">Membrane</keyword>
<evidence type="ECO:0000256" key="4">
    <source>
        <dbReference type="ARBA" id="ARBA00023136"/>
    </source>
</evidence>
<evidence type="ECO:0000313" key="9">
    <source>
        <dbReference type="EMBL" id="AGH59542.1"/>
    </source>
</evidence>
<evidence type="ECO:0000256" key="6">
    <source>
        <dbReference type="ARBA" id="ARBA00023288"/>
    </source>
</evidence>
<accession>M4SXW5</accession>
<keyword evidence="5" id="KW-0325">Glycoprotein</keyword>
<dbReference type="EMBL" id="KC612111">
    <property type="protein sequence ID" value="AGH59542.1"/>
    <property type="molecule type" value="Genomic_DNA"/>
</dbReference>
<feature type="region of interest" description="Disordered" evidence="7">
    <location>
        <begin position="296"/>
        <end position="315"/>
    </location>
</feature>
<dbReference type="GO" id="GO:0042783">
    <property type="term" value="P:symbiont-mediated evasion of host immune response"/>
    <property type="evidence" value="ECO:0007669"/>
    <property type="project" value="InterPro"/>
</dbReference>
<sequence>LFTHAGKNGFSTQWLFTSSFDWITGARTARQFYRRHTVRLAAARAERKVHNQVIHNRHGVPEIGPRPKRRQHHYGLEAGHKSDKLLVAHNSNGFSHASSQPVAFSILGGYLEIKNTDTPPTTAEAAQLIDLENEATKPWAMAHDATAKILKASDSRITNQTGKPSDRTALFNAAQATIKKLGNTPEPNSASETLKAVFGADEKEKIDDTEAELNSEIIPQGVAGLTKDTPLGSIDNLQTLNDILTYYEWKAAEGIAKLKQEASISSKKQEIKETDCKKIANPQDCKPEVGCKYNETSKACEEDPKSPVVKTNKET</sequence>